<evidence type="ECO:0000256" key="1">
    <source>
        <dbReference type="ARBA" id="ARBA00022737"/>
    </source>
</evidence>
<dbReference type="InterPro" id="IPR036388">
    <property type="entry name" value="WH-like_DNA-bd_sf"/>
</dbReference>
<feature type="domain" description="NB-ARC" evidence="3">
    <location>
        <begin position="16"/>
        <end position="169"/>
    </location>
</feature>
<organism evidence="6 7">
    <name type="scientific">Paspalum notatum var. saurae</name>
    <dbReference type="NCBI Taxonomy" id="547442"/>
    <lineage>
        <taxon>Eukaryota</taxon>
        <taxon>Viridiplantae</taxon>
        <taxon>Streptophyta</taxon>
        <taxon>Embryophyta</taxon>
        <taxon>Tracheophyta</taxon>
        <taxon>Spermatophyta</taxon>
        <taxon>Magnoliopsida</taxon>
        <taxon>Liliopsida</taxon>
        <taxon>Poales</taxon>
        <taxon>Poaceae</taxon>
        <taxon>PACMAD clade</taxon>
        <taxon>Panicoideae</taxon>
        <taxon>Andropogonodae</taxon>
        <taxon>Paspaleae</taxon>
        <taxon>Paspalinae</taxon>
        <taxon>Paspalum</taxon>
    </lineage>
</organism>
<keyword evidence="1" id="KW-0677">Repeat</keyword>
<dbReference type="Pfam" id="PF00931">
    <property type="entry name" value="NB-ARC"/>
    <property type="match status" value="1"/>
</dbReference>
<dbReference type="InterPro" id="IPR002182">
    <property type="entry name" value="NB-ARC"/>
</dbReference>
<dbReference type="PANTHER" id="PTHR23155:SF1095">
    <property type="entry name" value="OS05G0250700 PROTEIN"/>
    <property type="match status" value="1"/>
</dbReference>
<name>A0AAQ3PL56_PASNO</name>
<dbReference type="InterPro" id="IPR032675">
    <property type="entry name" value="LRR_dom_sf"/>
</dbReference>
<dbReference type="InterPro" id="IPR044974">
    <property type="entry name" value="Disease_R_plants"/>
</dbReference>
<feature type="domain" description="Disease resistance R13L4/SHOC-2-like LRR" evidence="5">
    <location>
        <begin position="523"/>
        <end position="894"/>
    </location>
</feature>
<evidence type="ECO:0000313" key="7">
    <source>
        <dbReference type="Proteomes" id="UP001341281"/>
    </source>
</evidence>
<evidence type="ECO:0000259" key="5">
    <source>
        <dbReference type="Pfam" id="PF23598"/>
    </source>
</evidence>
<sequence>MDTKELSHLLIGSGDHELKFVSIVGTGGIGKTTLAQKIFHDTTVQEHFKLKIWLSITQHFDEVALLRAAIKHAGAQHGGEEDKALLMRILTDALSSGRFLLILDDVWTLVAWSNVLSIPIKKASQKQPTGNWVLITTRSGDLAQQMGASFYQHHVSPLDEEDAWSLLNRQLPPPDNQPPPPSRFYCSTPCTPPLLRLHNASWMHSHHGRICSNWHPSSARIGSASSANIGPAAPARWSSTHSPRYWLRLCSSFFALSGARIRGGCALQPGSSLQLSLESSAAESPVSSSFALAARGSGKAMPPQQTYGGALYLVPGADHLKDVGMKIVGKCGGFPLAVKVMGGLLSTRSRTEHEWEAVLNHHAWSVDGLPEELDNRVYLSYEDLSPQLKQCFLYCSLIPKGTPIFMTGITSMWISEGFVQPQGGSSSHDDRLEEIATDYYNELITRNLIETTSIERYWCTMHDVVRSFAAFMAKEDSLVVQDRQSAIGSNNDRNLRHLSVGPNNLVAEWSDLQRQHQSLRTLIINCKINIVQNDSLISFSRLRVLYIVGGDCDRLVGSLCHLRHLRYICLKETNISSLPENIHMMKFLQHIVLQHAKNLENLPISITKLDNLRQLNLMDSNDNVVIPKGFGHLTNLRSLYGFPVHMATDKDGSWCSLKEIGPLSKLRNLTLYGLENVAASSLAEMEMISTKELLGYLELRWSNSKWMTLRDEIGKQELQQEVEEVIEKLHPPCSIQHLFIIGYFGRRLPNWMMVQATRPFKSLRYLIFEGLPCCTRLPDGLCLLPCLEALFIEEAPAIEKIGPEFQSPSSQSVASPFPFLTALVLEGLCECKEWDWEEPDEDETTAQVMMAMPMLKKLTVHNCKLSRLPPGLASSKRFALRELYLYELTNLTSVENFPSVVKLDVFDCPELKRIRGLSRLHKIRIVRCRNVDVLEEVPSFDSMVMMDATMETLPEYLTQVTPRYLKLTCSKKLHESLLTGSSSAEYNKINHIKSRAIDYIAYDED</sequence>
<dbReference type="AlphaFoldDB" id="A0AAQ3PL56"/>
<dbReference type="Proteomes" id="UP001341281">
    <property type="component" value="Chromosome 01"/>
</dbReference>
<dbReference type="GO" id="GO:0043531">
    <property type="term" value="F:ADP binding"/>
    <property type="evidence" value="ECO:0007669"/>
    <property type="project" value="InterPro"/>
</dbReference>
<proteinExistence type="predicted"/>
<evidence type="ECO:0000259" key="4">
    <source>
        <dbReference type="Pfam" id="PF23559"/>
    </source>
</evidence>
<dbReference type="GO" id="GO:0042742">
    <property type="term" value="P:defense response to bacterium"/>
    <property type="evidence" value="ECO:0007669"/>
    <property type="project" value="UniProtKB-ARBA"/>
</dbReference>
<dbReference type="InterPro" id="IPR058922">
    <property type="entry name" value="WHD_DRP"/>
</dbReference>
<evidence type="ECO:0008006" key="8">
    <source>
        <dbReference type="Google" id="ProtNLM"/>
    </source>
</evidence>
<evidence type="ECO:0000259" key="3">
    <source>
        <dbReference type="Pfam" id="PF00931"/>
    </source>
</evidence>
<dbReference type="InterPro" id="IPR042197">
    <property type="entry name" value="Apaf_helical"/>
</dbReference>
<dbReference type="Gene3D" id="1.10.8.430">
    <property type="entry name" value="Helical domain of apoptotic protease-activating factors"/>
    <property type="match status" value="1"/>
</dbReference>
<dbReference type="SUPFAM" id="SSF52540">
    <property type="entry name" value="P-loop containing nucleoside triphosphate hydrolases"/>
    <property type="match status" value="2"/>
</dbReference>
<evidence type="ECO:0000313" key="6">
    <source>
        <dbReference type="EMBL" id="WVZ48877.1"/>
    </source>
</evidence>
<dbReference type="PRINTS" id="PR00364">
    <property type="entry name" value="DISEASERSIST"/>
</dbReference>
<dbReference type="PANTHER" id="PTHR23155">
    <property type="entry name" value="DISEASE RESISTANCE PROTEIN RP"/>
    <property type="match status" value="1"/>
</dbReference>
<dbReference type="Gene3D" id="3.80.10.10">
    <property type="entry name" value="Ribonuclease Inhibitor"/>
    <property type="match status" value="2"/>
</dbReference>
<dbReference type="EMBL" id="CP144745">
    <property type="protein sequence ID" value="WVZ48877.1"/>
    <property type="molecule type" value="Genomic_DNA"/>
</dbReference>
<gene>
    <name evidence="6" type="ORF">U9M48_000272</name>
</gene>
<dbReference type="GO" id="GO:0002758">
    <property type="term" value="P:innate immune response-activating signaling pathway"/>
    <property type="evidence" value="ECO:0007669"/>
    <property type="project" value="UniProtKB-ARBA"/>
</dbReference>
<protein>
    <recommendedName>
        <fullName evidence="8">NB-ARC domain-containing protein</fullName>
    </recommendedName>
</protein>
<dbReference type="InterPro" id="IPR055414">
    <property type="entry name" value="LRR_R13L4/SHOC2-like"/>
</dbReference>
<keyword evidence="2" id="KW-0611">Plant defense</keyword>
<dbReference type="SUPFAM" id="SSF52058">
    <property type="entry name" value="L domain-like"/>
    <property type="match status" value="1"/>
</dbReference>
<evidence type="ECO:0000256" key="2">
    <source>
        <dbReference type="ARBA" id="ARBA00022821"/>
    </source>
</evidence>
<feature type="domain" description="Disease resistance protein winged helix" evidence="4">
    <location>
        <begin position="399"/>
        <end position="469"/>
    </location>
</feature>
<dbReference type="Gene3D" id="1.10.10.10">
    <property type="entry name" value="Winged helix-like DNA-binding domain superfamily/Winged helix DNA-binding domain"/>
    <property type="match status" value="1"/>
</dbReference>
<dbReference type="FunFam" id="1.10.10.10:FF:000322">
    <property type="entry name" value="Probable disease resistance protein At1g63360"/>
    <property type="match status" value="1"/>
</dbReference>
<dbReference type="InterPro" id="IPR027417">
    <property type="entry name" value="P-loop_NTPase"/>
</dbReference>
<reference evidence="6 7" key="1">
    <citation type="submission" date="2024-02" db="EMBL/GenBank/DDBJ databases">
        <title>High-quality chromosome-scale genome assembly of Pensacola bahiagrass (Paspalum notatum Flugge var. saurae).</title>
        <authorList>
            <person name="Vega J.M."/>
            <person name="Podio M."/>
            <person name="Orjuela J."/>
            <person name="Siena L.A."/>
            <person name="Pessino S.C."/>
            <person name="Combes M.C."/>
            <person name="Mariac C."/>
            <person name="Albertini E."/>
            <person name="Pupilli F."/>
            <person name="Ortiz J.P.A."/>
            <person name="Leblanc O."/>
        </authorList>
    </citation>
    <scope>NUCLEOTIDE SEQUENCE [LARGE SCALE GENOMIC DNA]</scope>
    <source>
        <strain evidence="6">R1</strain>
        <tissue evidence="6">Leaf</tissue>
    </source>
</reference>
<dbReference type="Gene3D" id="3.40.50.300">
    <property type="entry name" value="P-loop containing nucleotide triphosphate hydrolases"/>
    <property type="match status" value="1"/>
</dbReference>
<dbReference type="Pfam" id="PF23559">
    <property type="entry name" value="WHD_DRP"/>
    <property type="match status" value="1"/>
</dbReference>
<dbReference type="Pfam" id="PF23598">
    <property type="entry name" value="LRR_14"/>
    <property type="match status" value="1"/>
</dbReference>
<accession>A0AAQ3PL56</accession>
<dbReference type="GO" id="GO:0009626">
    <property type="term" value="P:plant-type hypersensitive response"/>
    <property type="evidence" value="ECO:0007669"/>
    <property type="project" value="UniProtKB-ARBA"/>
</dbReference>
<keyword evidence="7" id="KW-1185">Reference proteome</keyword>